<sequence>MIFPRNFVQHDVTSFFKEEIRLPKRFLPQNVNTSLRFLPFPFIVDVLLTDIVAISDSPLSSCFGHHRARSNSGRNGKTVIIEL</sequence>
<evidence type="ECO:0000313" key="1">
    <source>
        <dbReference type="EMBL" id="KAK4253575.1"/>
    </source>
</evidence>
<name>A0AAE1INX5_9FABA</name>
<protein>
    <submittedName>
        <fullName evidence="1">Uncharacterized protein</fullName>
    </submittedName>
</protein>
<organism evidence="1 2">
    <name type="scientific">Acacia crassicarpa</name>
    <name type="common">northern wattle</name>
    <dbReference type="NCBI Taxonomy" id="499986"/>
    <lineage>
        <taxon>Eukaryota</taxon>
        <taxon>Viridiplantae</taxon>
        <taxon>Streptophyta</taxon>
        <taxon>Embryophyta</taxon>
        <taxon>Tracheophyta</taxon>
        <taxon>Spermatophyta</taxon>
        <taxon>Magnoliopsida</taxon>
        <taxon>eudicotyledons</taxon>
        <taxon>Gunneridae</taxon>
        <taxon>Pentapetalae</taxon>
        <taxon>rosids</taxon>
        <taxon>fabids</taxon>
        <taxon>Fabales</taxon>
        <taxon>Fabaceae</taxon>
        <taxon>Caesalpinioideae</taxon>
        <taxon>mimosoid clade</taxon>
        <taxon>Acacieae</taxon>
        <taxon>Acacia</taxon>
    </lineage>
</organism>
<reference evidence="1" key="1">
    <citation type="submission" date="2023-10" db="EMBL/GenBank/DDBJ databases">
        <title>Chromosome-level genome of the transformable northern wattle, Acacia crassicarpa.</title>
        <authorList>
            <person name="Massaro I."/>
            <person name="Sinha N.R."/>
            <person name="Poethig S."/>
            <person name="Leichty A.R."/>
        </authorList>
    </citation>
    <scope>NUCLEOTIDE SEQUENCE</scope>
    <source>
        <strain evidence="1">Acra3RX</strain>
        <tissue evidence="1">Leaf</tissue>
    </source>
</reference>
<keyword evidence="2" id="KW-1185">Reference proteome</keyword>
<dbReference type="Proteomes" id="UP001293593">
    <property type="component" value="Unassembled WGS sequence"/>
</dbReference>
<evidence type="ECO:0000313" key="2">
    <source>
        <dbReference type="Proteomes" id="UP001293593"/>
    </source>
</evidence>
<accession>A0AAE1INX5</accession>
<dbReference type="AlphaFoldDB" id="A0AAE1INX5"/>
<gene>
    <name evidence="1" type="ORF">QN277_010229</name>
</gene>
<proteinExistence type="predicted"/>
<dbReference type="EMBL" id="JAWXYG010000015">
    <property type="protein sequence ID" value="KAK4253575.1"/>
    <property type="molecule type" value="Genomic_DNA"/>
</dbReference>
<comment type="caution">
    <text evidence="1">The sequence shown here is derived from an EMBL/GenBank/DDBJ whole genome shotgun (WGS) entry which is preliminary data.</text>
</comment>